<organism evidence="1 2">
    <name type="scientific">Singulisphaera acidiphila (strain ATCC BAA-1392 / DSM 18658 / VKM B-2454 / MOB10)</name>
    <dbReference type="NCBI Taxonomy" id="886293"/>
    <lineage>
        <taxon>Bacteria</taxon>
        <taxon>Pseudomonadati</taxon>
        <taxon>Planctomycetota</taxon>
        <taxon>Planctomycetia</taxon>
        <taxon>Isosphaerales</taxon>
        <taxon>Isosphaeraceae</taxon>
        <taxon>Singulisphaera</taxon>
    </lineage>
</organism>
<dbReference type="Gene3D" id="1.10.2020.10">
    <property type="entry name" value="uronate isomerase, domain 2, chain A"/>
    <property type="match status" value="1"/>
</dbReference>
<dbReference type="EMBL" id="CP003364">
    <property type="protein sequence ID" value="AGA28742.1"/>
    <property type="molecule type" value="Genomic_DNA"/>
</dbReference>
<keyword evidence="2" id="KW-1185">Reference proteome</keyword>
<dbReference type="STRING" id="886293.Sinac_4562"/>
<proteinExistence type="predicted"/>
<dbReference type="InterPro" id="IPR032466">
    <property type="entry name" value="Metal_Hydrolase"/>
</dbReference>
<dbReference type="OrthoDB" id="231890at2"/>
<evidence type="ECO:0000313" key="1">
    <source>
        <dbReference type="EMBL" id="AGA28742.1"/>
    </source>
</evidence>
<dbReference type="SUPFAM" id="SSF51556">
    <property type="entry name" value="Metallo-dependent hydrolases"/>
    <property type="match status" value="1"/>
</dbReference>
<dbReference type="Gene3D" id="3.20.20.140">
    <property type="entry name" value="Metal-dependent hydrolases"/>
    <property type="match status" value="1"/>
</dbReference>
<accession>L0DHK8</accession>
<gene>
    <name evidence="1" type="ordered locus">Sinac_4562</name>
</gene>
<reference evidence="1 2" key="1">
    <citation type="submission" date="2012-02" db="EMBL/GenBank/DDBJ databases">
        <title>Complete sequence of chromosome of Singulisphaera acidiphila DSM 18658.</title>
        <authorList>
            <consortium name="US DOE Joint Genome Institute (JGI-PGF)"/>
            <person name="Lucas S."/>
            <person name="Copeland A."/>
            <person name="Lapidus A."/>
            <person name="Glavina del Rio T."/>
            <person name="Dalin E."/>
            <person name="Tice H."/>
            <person name="Bruce D."/>
            <person name="Goodwin L."/>
            <person name="Pitluck S."/>
            <person name="Peters L."/>
            <person name="Ovchinnikova G."/>
            <person name="Chertkov O."/>
            <person name="Kyrpides N."/>
            <person name="Mavromatis K."/>
            <person name="Ivanova N."/>
            <person name="Brettin T."/>
            <person name="Detter J.C."/>
            <person name="Han C."/>
            <person name="Larimer F."/>
            <person name="Land M."/>
            <person name="Hauser L."/>
            <person name="Markowitz V."/>
            <person name="Cheng J.-F."/>
            <person name="Hugenholtz P."/>
            <person name="Woyke T."/>
            <person name="Wu D."/>
            <person name="Tindall B."/>
            <person name="Pomrenke H."/>
            <person name="Brambilla E."/>
            <person name="Klenk H.-P."/>
            <person name="Eisen J.A."/>
        </authorList>
    </citation>
    <scope>NUCLEOTIDE SEQUENCE [LARGE SCALE GENOMIC DNA]</scope>
    <source>
        <strain evidence="2">ATCC BAA-1392 / DSM 18658 / VKM B-2454 / MOB10</strain>
    </source>
</reference>
<dbReference type="HOGENOM" id="CLU_690464_0_0_0"/>
<dbReference type="AlphaFoldDB" id="L0DHK8"/>
<dbReference type="Proteomes" id="UP000010798">
    <property type="component" value="Chromosome"/>
</dbReference>
<dbReference type="KEGG" id="saci:Sinac_4562"/>
<dbReference type="eggNOG" id="COG1904">
    <property type="taxonomic scope" value="Bacteria"/>
</dbReference>
<evidence type="ECO:0008006" key="3">
    <source>
        <dbReference type="Google" id="ProtNLM"/>
    </source>
</evidence>
<evidence type="ECO:0000313" key="2">
    <source>
        <dbReference type="Proteomes" id="UP000010798"/>
    </source>
</evidence>
<name>L0DHK8_SINAD</name>
<protein>
    <recommendedName>
        <fullName evidence="3">Glucuronate isomerase</fullName>
    </recommendedName>
</protein>
<sequence>MFTSEPSLAQRIERMIADTPIIDPHTHIRCDQPNAPDLASLMSDHGVQTELRAVGMPAADFSSDLPADERVRRTIPYLRKMRNTATSWCLYRIFRDLFDFFDPDLTESNYRDLFDAVAKTGQDPTWAPTVLGERCHIETVVTSLGNRSKDPAKNPANVLFKLDAHYLFSPGAATDLAPFFTGRTTKGEYYEVLVQLLGERPATTEALSRLLRDWLDRTITGPVRFASTDLPIGQRFLPPDEIQTHRVLTQAATNGSLSDQDIDILVRFVTWQVLGWHHDHQRALQVTVGAESFIGDGKSIPRFQESWTSEMARAFHHFGNARFDLLMASDVLTHETAILARQFPNVYASGYWGHNFFPATIEKIFGMRVQMAPMTKVGGFLSDASYVEWTYGKLQVVKKAVAASLSHLVTSGYYEETDLPALLHQILHDTPRDLYNLGPA</sequence>
<dbReference type="RefSeq" id="WP_015247858.1">
    <property type="nucleotide sequence ID" value="NC_019892.1"/>
</dbReference>